<reference evidence="2 3" key="1">
    <citation type="submission" date="2018-04" db="EMBL/GenBank/DDBJ databases">
        <title>Genomic Encyclopedia of Type Strains, Phase IV (KMG-IV): sequencing the most valuable type-strain genomes for metagenomic binning, comparative biology and taxonomic classification.</title>
        <authorList>
            <person name="Goeker M."/>
        </authorList>
    </citation>
    <scope>NUCLEOTIDE SEQUENCE [LARGE SCALE GENOMIC DNA]</scope>
    <source>
        <strain evidence="2 3">DSM 14823</strain>
    </source>
</reference>
<dbReference type="InterPro" id="IPR024432">
    <property type="entry name" value="Put_RecE_PDDEXK-like_dom"/>
</dbReference>
<dbReference type="GeneID" id="78296277"/>
<organism evidence="2 3">
    <name type="scientific">Victivallis vadensis</name>
    <dbReference type="NCBI Taxonomy" id="172901"/>
    <lineage>
        <taxon>Bacteria</taxon>
        <taxon>Pseudomonadati</taxon>
        <taxon>Lentisphaerota</taxon>
        <taxon>Lentisphaeria</taxon>
        <taxon>Victivallales</taxon>
        <taxon>Victivallaceae</taxon>
        <taxon>Victivallis</taxon>
    </lineage>
</organism>
<sequence length="269" mass="30554">MENIKNIILDVPANEYHAASKAGRFLSSHLLGDFRSCPQLYFKKMQGEVKESESSAFTIGRAAHALILQGKQEFDREFMVSEGPVNPKTGNAYGRSTKAYAEWASGLDRDVISGDDFGFISKLQKSVLSHPFAAELLSSGFAEGTVRAEYAKEPCQIRMDFYNDRYGIIDLKTCDDLKWFESDFKRYGYGYQLAFYRAILRVRLGKNVPCHVIAVEKREPYRCGVWKISAEALDFAEVENIAAIERLHECRKNSVWPTGYEEIRVIDSI</sequence>
<feature type="domain" description="Putative exodeoxyribonuclease 8 PDDEXK-like" evidence="1">
    <location>
        <begin position="29"/>
        <end position="266"/>
    </location>
</feature>
<evidence type="ECO:0000313" key="2">
    <source>
        <dbReference type="EMBL" id="PVY38622.1"/>
    </source>
</evidence>
<protein>
    <submittedName>
        <fullName evidence="2">PDDEXK-like uncharacterized protein DUF3799</fullName>
    </submittedName>
</protein>
<accession>A0A2U1AQD0</accession>
<dbReference type="Gene3D" id="3.90.320.10">
    <property type="match status" value="1"/>
</dbReference>
<dbReference type="Proteomes" id="UP000245959">
    <property type="component" value="Unassembled WGS sequence"/>
</dbReference>
<evidence type="ECO:0000259" key="1">
    <source>
        <dbReference type="Pfam" id="PF12684"/>
    </source>
</evidence>
<dbReference type="EMBL" id="QEKH01000025">
    <property type="protein sequence ID" value="PVY38622.1"/>
    <property type="molecule type" value="Genomic_DNA"/>
</dbReference>
<gene>
    <name evidence="2" type="ORF">C8D82_12547</name>
</gene>
<evidence type="ECO:0000313" key="3">
    <source>
        <dbReference type="Proteomes" id="UP000245959"/>
    </source>
</evidence>
<proteinExistence type="predicted"/>
<dbReference type="AlphaFoldDB" id="A0A2U1AQD0"/>
<dbReference type="RefSeq" id="WP_165833098.1">
    <property type="nucleotide sequence ID" value="NZ_CABMMC010000029.1"/>
</dbReference>
<dbReference type="Pfam" id="PF12684">
    <property type="entry name" value="DUF3799"/>
    <property type="match status" value="1"/>
</dbReference>
<name>A0A2U1AQD0_9BACT</name>
<comment type="caution">
    <text evidence="2">The sequence shown here is derived from an EMBL/GenBank/DDBJ whole genome shotgun (WGS) entry which is preliminary data.</text>
</comment>
<keyword evidence="3" id="KW-1185">Reference proteome</keyword>
<dbReference type="InterPro" id="IPR011604">
    <property type="entry name" value="PDDEXK-like_dom_sf"/>
</dbReference>